<comment type="caution">
    <text evidence="1">The sequence shown here is derived from an EMBL/GenBank/DDBJ whole genome shotgun (WGS) entry which is preliminary data.</text>
</comment>
<name>A0A6V7XDA0_MELEN</name>
<evidence type="ECO:0000313" key="1">
    <source>
        <dbReference type="EMBL" id="CAD2197228.1"/>
    </source>
</evidence>
<dbReference type="InterPro" id="IPR043502">
    <property type="entry name" value="DNA/RNA_pol_sf"/>
</dbReference>
<organism evidence="1 2">
    <name type="scientific">Meloidogyne enterolobii</name>
    <name type="common">Root-knot nematode worm</name>
    <name type="synonym">Meloidogyne mayaguensis</name>
    <dbReference type="NCBI Taxonomy" id="390850"/>
    <lineage>
        <taxon>Eukaryota</taxon>
        <taxon>Metazoa</taxon>
        <taxon>Ecdysozoa</taxon>
        <taxon>Nematoda</taxon>
        <taxon>Chromadorea</taxon>
        <taxon>Rhabditida</taxon>
        <taxon>Tylenchina</taxon>
        <taxon>Tylenchomorpha</taxon>
        <taxon>Tylenchoidea</taxon>
        <taxon>Meloidogynidae</taxon>
        <taxon>Meloidogyninae</taxon>
        <taxon>Meloidogyne</taxon>
    </lineage>
</organism>
<dbReference type="AlphaFoldDB" id="A0A6V7XDA0"/>
<dbReference type="PANTHER" id="PTHR33568">
    <property type="entry name" value="DNA POLYMERASE"/>
    <property type="match status" value="1"/>
</dbReference>
<dbReference type="Gene3D" id="1.10.287.690">
    <property type="entry name" value="Helix hairpin bin"/>
    <property type="match status" value="1"/>
</dbReference>
<gene>
    <name evidence="1" type="ORF">MENT_LOCUS50456</name>
</gene>
<dbReference type="SUPFAM" id="SSF56672">
    <property type="entry name" value="DNA/RNA polymerases"/>
    <property type="match status" value="1"/>
</dbReference>
<dbReference type="PANTHER" id="PTHR33568:SF3">
    <property type="entry name" value="DNA-DIRECTED DNA POLYMERASE"/>
    <property type="match status" value="1"/>
</dbReference>
<evidence type="ECO:0000313" key="2">
    <source>
        <dbReference type="Proteomes" id="UP000580250"/>
    </source>
</evidence>
<dbReference type="OrthoDB" id="5876545at2759"/>
<reference evidence="1 2" key="1">
    <citation type="submission" date="2020-08" db="EMBL/GenBank/DDBJ databases">
        <authorList>
            <person name="Koutsovoulos G."/>
            <person name="Danchin GJ E."/>
        </authorList>
    </citation>
    <scope>NUCLEOTIDE SEQUENCE [LARGE SCALE GENOMIC DNA]</scope>
</reference>
<proteinExistence type="predicted"/>
<dbReference type="EMBL" id="CAJEWN010001408">
    <property type="protein sequence ID" value="CAD2197228.1"/>
    <property type="molecule type" value="Genomic_DNA"/>
</dbReference>
<sequence>MKLENDERLLFPLCAKCARKYPEGRVKETYSCSHTDQQRGWVSTCTSIELNAALESGYVVTKLLRVLEFTQSDNELFKPYISEFMAQKIHSSGFDSSIRGNVEAEDVFIKECDEKFGIKIEREKMVANKGKRTQAKLCLNNLWGRFSLRNGLSQCLITDDPSELKKMTFDRSIEISNIENLTEDTIFITYSKKKDWVQEHETSNVGM</sequence>
<dbReference type="Proteomes" id="UP000580250">
    <property type="component" value="Unassembled WGS sequence"/>
</dbReference>
<accession>A0A6V7XDA0</accession>
<protein>
    <submittedName>
        <fullName evidence="1">Uncharacterized protein</fullName>
    </submittedName>
</protein>